<dbReference type="EMBL" id="CAEZXX010000083">
    <property type="protein sequence ID" value="CAB4713157.1"/>
    <property type="molecule type" value="Genomic_DNA"/>
</dbReference>
<dbReference type="AlphaFoldDB" id="A0A6J6VCI8"/>
<protein>
    <submittedName>
        <fullName evidence="2">Unannotated protein</fullName>
    </submittedName>
</protein>
<proteinExistence type="predicted"/>
<name>A0A6J6VCI8_9ZZZZ</name>
<evidence type="ECO:0000313" key="3">
    <source>
        <dbReference type="EMBL" id="CAB4884532.1"/>
    </source>
</evidence>
<gene>
    <name evidence="1" type="ORF">UFOPK2602_01281</name>
    <name evidence="2" type="ORF">UFOPK2806_02293</name>
    <name evidence="3" type="ORF">UFOPK3417_01731</name>
    <name evidence="4" type="ORF">UFOPK4306_01644</name>
</gene>
<dbReference type="EMBL" id="CAFBLR010000213">
    <property type="protein sequence ID" value="CAB4884532.1"/>
    <property type="molecule type" value="Genomic_DNA"/>
</dbReference>
<accession>A0A6J6VCI8</accession>
<sequence length="75" mass="8944">MERPVRFEHYRYVGDKRTQLVYDLDTWTDTEVIDELMAAETYLCFGPDTLPEARNRGYRLAKPGEKARTYRKPRS</sequence>
<organism evidence="2">
    <name type="scientific">freshwater metagenome</name>
    <dbReference type="NCBI Taxonomy" id="449393"/>
    <lineage>
        <taxon>unclassified sequences</taxon>
        <taxon>metagenomes</taxon>
        <taxon>ecological metagenomes</taxon>
    </lineage>
</organism>
<evidence type="ECO:0000313" key="2">
    <source>
        <dbReference type="EMBL" id="CAB4768623.1"/>
    </source>
</evidence>
<dbReference type="EMBL" id="CAEZYY010000047">
    <property type="protein sequence ID" value="CAB4768623.1"/>
    <property type="molecule type" value="Genomic_DNA"/>
</dbReference>
<reference evidence="2" key="1">
    <citation type="submission" date="2020-05" db="EMBL/GenBank/DDBJ databases">
        <authorList>
            <person name="Chiriac C."/>
            <person name="Salcher M."/>
            <person name="Ghai R."/>
            <person name="Kavagutti S V."/>
        </authorList>
    </citation>
    <scope>NUCLEOTIDE SEQUENCE</scope>
</reference>
<dbReference type="EMBL" id="CAFBQP010000064">
    <property type="protein sequence ID" value="CAB5065696.1"/>
    <property type="molecule type" value="Genomic_DNA"/>
</dbReference>
<evidence type="ECO:0000313" key="4">
    <source>
        <dbReference type="EMBL" id="CAB5065696.1"/>
    </source>
</evidence>
<evidence type="ECO:0000313" key="1">
    <source>
        <dbReference type="EMBL" id="CAB4713157.1"/>
    </source>
</evidence>